<dbReference type="Proteomes" id="UP000701853">
    <property type="component" value="Chromosome 1"/>
</dbReference>
<dbReference type="InterPro" id="IPR008930">
    <property type="entry name" value="Terpenoid_cyclase/PrenylTrfase"/>
</dbReference>
<evidence type="ECO:0000259" key="4">
    <source>
        <dbReference type="Pfam" id="PF01397"/>
    </source>
</evidence>
<dbReference type="AlphaFoldDB" id="A0A8J6DCZ1"/>
<dbReference type="FunFam" id="1.50.10.130:FF:000001">
    <property type="entry name" value="Isoprene synthase, chloroplastic"/>
    <property type="match status" value="1"/>
</dbReference>
<evidence type="ECO:0000256" key="2">
    <source>
        <dbReference type="ARBA" id="ARBA00023239"/>
    </source>
</evidence>
<dbReference type="Gene3D" id="1.10.600.10">
    <property type="entry name" value="Farnesyl Diphosphate Synthase"/>
    <property type="match status" value="1"/>
</dbReference>
<reference evidence="5 6" key="1">
    <citation type="journal article" date="2021" name="bioRxiv">
        <title>The Gossypium anomalum genome as a resource for cotton improvement and evolutionary analysis of hybrid incompatibility.</title>
        <authorList>
            <person name="Grover C.E."/>
            <person name="Yuan D."/>
            <person name="Arick M.A."/>
            <person name="Miller E.R."/>
            <person name="Hu G."/>
            <person name="Peterson D.G."/>
            <person name="Wendel J.F."/>
            <person name="Udall J.A."/>
        </authorList>
    </citation>
    <scope>NUCLEOTIDE SEQUENCE [LARGE SCALE GENOMIC DNA]</scope>
    <source>
        <strain evidence="5">JFW-Udall</strain>
        <tissue evidence="5">Leaf</tissue>
    </source>
</reference>
<sequence>MQCKEECQVFRPIATFSQNIWRYQFPLFSSADELSQVFGSLTTETTPLKEKVKDMLMGSTTDPVENVKFIDTLLRLGVSYHFEDDIKNQLETIFTSHHNIFSEYHHDLNSTSIVFRVFRQYGFKMSCDVFNKFKDTDGNFKEALIDDVRGMLSLYEAAYLRVHGEDILEEALAFSTEHLKSLAKKWEIGAVDELQDYTKLICKTVLVIFDEIAEEAGKIGRSFCFPYAKDALIALVNDYHAETKWSHDGYVPTFEEYMSVAMKTSTFDVLLMISFIGMGEMAGREAFEWMQKDPKIMKALNVIGRLMDDLVSHKFEQLREHCPSSVECYMKQHGLSEKLTLKEFEKILEDA</sequence>
<dbReference type="GO" id="GO:0010333">
    <property type="term" value="F:terpene synthase activity"/>
    <property type="evidence" value="ECO:0007669"/>
    <property type="project" value="InterPro"/>
</dbReference>
<keyword evidence="1" id="KW-0460">Magnesium</keyword>
<organism evidence="5 6">
    <name type="scientific">Gossypium anomalum</name>
    <dbReference type="NCBI Taxonomy" id="47600"/>
    <lineage>
        <taxon>Eukaryota</taxon>
        <taxon>Viridiplantae</taxon>
        <taxon>Streptophyta</taxon>
        <taxon>Embryophyta</taxon>
        <taxon>Tracheophyta</taxon>
        <taxon>Spermatophyta</taxon>
        <taxon>Magnoliopsida</taxon>
        <taxon>eudicotyledons</taxon>
        <taxon>Gunneridae</taxon>
        <taxon>Pentapetalae</taxon>
        <taxon>rosids</taxon>
        <taxon>malvids</taxon>
        <taxon>Malvales</taxon>
        <taxon>Malvaceae</taxon>
        <taxon>Malvoideae</taxon>
        <taxon>Gossypium</taxon>
    </lineage>
</organism>
<dbReference type="EMBL" id="JAHUZN010000001">
    <property type="protein sequence ID" value="KAG8502910.1"/>
    <property type="molecule type" value="Genomic_DNA"/>
</dbReference>
<proteinExistence type="inferred from homology"/>
<dbReference type="InterPro" id="IPR036965">
    <property type="entry name" value="Terpene_synth_N_sf"/>
</dbReference>
<comment type="similarity">
    <text evidence="3">Belongs to the terpene synthase family. Tpsa subfamily.</text>
</comment>
<evidence type="ECO:0000313" key="6">
    <source>
        <dbReference type="Proteomes" id="UP000701853"/>
    </source>
</evidence>
<evidence type="ECO:0000256" key="1">
    <source>
        <dbReference type="ARBA" id="ARBA00022842"/>
    </source>
</evidence>
<evidence type="ECO:0000256" key="3">
    <source>
        <dbReference type="ARBA" id="ARBA00038405"/>
    </source>
</evidence>
<comment type="caution">
    <text evidence="5">The sequence shown here is derived from an EMBL/GenBank/DDBJ whole genome shotgun (WGS) entry which is preliminary data.</text>
</comment>
<dbReference type="PANTHER" id="PTHR31225">
    <property type="entry name" value="OS04G0344100 PROTEIN-RELATED"/>
    <property type="match status" value="1"/>
</dbReference>
<gene>
    <name evidence="5" type="ORF">CXB51_000758</name>
</gene>
<dbReference type="Gene3D" id="1.50.10.130">
    <property type="entry name" value="Terpene synthase, N-terminal domain"/>
    <property type="match status" value="1"/>
</dbReference>
<accession>A0A8J6DCZ1</accession>
<evidence type="ECO:0000313" key="5">
    <source>
        <dbReference type="EMBL" id="KAG8502910.1"/>
    </source>
</evidence>
<dbReference type="GO" id="GO:0000287">
    <property type="term" value="F:magnesium ion binding"/>
    <property type="evidence" value="ECO:0007669"/>
    <property type="project" value="InterPro"/>
</dbReference>
<name>A0A8J6DCZ1_9ROSI</name>
<feature type="domain" description="Terpene synthase N-terminal" evidence="4">
    <location>
        <begin position="21"/>
        <end position="185"/>
    </location>
</feature>
<protein>
    <recommendedName>
        <fullName evidence="4">Terpene synthase N-terminal domain-containing protein</fullName>
    </recommendedName>
</protein>
<keyword evidence="6" id="KW-1185">Reference proteome</keyword>
<dbReference type="InterPro" id="IPR050148">
    <property type="entry name" value="Terpene_synthase-like"/>
</dbReference>
<dbReference type="SUPFAM" id="SSF48576">
    <property type="entry name" value="Terpenoid synthases"/>
    <property type="match status" value="1"/>
</dbReference>
<dbReference type="SUPFAM" id="SSF48239">
    <property type="entry name" value="Terpenoid cyclases/Protein prenyltransferases"/>
    <property type="match status" value="1"/>
</dbReference>
<dbReference type="PANTHER" id="PTHR31225:SF93">
    <property type="entry name" value="ALPHA-HUMULENE_(-)-(E)-BETA-CARYOPHYLLENE SYNTHASE"/>
    <property type="match status" value="1"/>
</dbReference>
<dbReference type="GO" id="GO:0016114">
    <property type="term" value="P:terpenoid biosynthetic process"/>
    <property type="evidence" value="ECO:0007669"/>
    <property type="project" value="InterPro"/>
</dbReference>
<dbReference type="Pfam" id="PF01397">
    <property type="entry name" value="Terpene_synth"/>
    <property type="match status" value="1"/>
</dbReference>
<keyword evidence="2" id="KW-0456">Lyase</keyword>
<dbReference type="InterPro" id="IPR008949">
    <property type="entry name" value="Isoprenoid_synthase_dom_sf"/>
</dbReference>
<dbReference type="OrthoDB" id="1877784at2759"/>
<dbReference type="InterPro" id="IPR001906">
    <property type="entry name" value="Terpene_synth_N"/>
</dbReference>